<organism evidence="1 2">
    <name type="scientific">Cyclopterus lumpus</name>
    <name type="common">Lumpsucker</name>
    <dbReference type="NCBI Taxonomy" id="8103"/>
    <lineage>
        <taxon>Eukaryota</taxon>
        <taxon>Metazoa</taxon>
        <taxon>Chordata</taxon>
        <taxon>Craniata</taxon>
        <taxon>Vertebrata</taxon>
        <taxon>Euteleostomi</taxon>
        <taxon>Actinopterygii</taxon>
        <taxon>Neopterygii</taxon>
        <taxon>Teleostei</taxon>
        <taxon>Neoteleostei</taxon>
        <taxon>Acanthomorphata</taxon>
        <taxon>Eupercaria</taxon>
        <taxon>Perciformes</taxon>
        <taxon>Cottioidei</taxon>
        <taxon>Cottales</taxon>
        <taxon>Cyclopteridae</taxon>
        <taxon>Cyclopterus</taxon>
    </lineage>
</organism>
<reference evidence="1" key="1">
    <citation type="submission" date="2025-08" db="UniProtKB">
        <authorList>
            <consortium name="Ensembl"/>
        </authorList>
    </citation>
    <scope>IDENTIFICATION</scope>
</reference>
<reference evidence="1" key="2">
    <citation type="submission" date="2025-09" db="UniProtKB">
        <authorList>
            <consortium name="Ensembl"/>
        </authorList>
    </citation>
    <scope>IDENTIFICATION</scope>
</reference>
<name>A0A8C3AVZ8_CYCLU</name>
<dbReference type="Ensembl" id="ENSCLMT00005050708.1">
    <property type="protein sequence ID" value="ENSCLMP00005049057.1"/>
    <property type="gene ID" value="ENSCLMG00005022375.1"/>
</dbReference>
<proteinExistence type="predicted"/>
<dbReference type="Proteomes" id="UP000694565">
    <property type="component" value="Unplaced"/>
</dbReference>
<dbReference type="AlphaFoldDB" id="A0A8C3AVZ8"/>
<keyword evidence="2" id="KW-1185">Reference proteome</keyword>
<evidence type="ECO:0000313" key="1">
    <source>
        <dbReference type="Ensembl" id="ENSCLMP00005049057.1"/>
    </source>
</evidence>
<protein>
    <submittedName>
        <fullName evidence="1">Uncharacterized protein</fullName>
    </submittedName>
</protein>
<sequence>MLLSPGVKSMASEEWKHWDDTQRCPSMEEFQAHGCFTWVLKHMAKDPIVKGSVVLKKE</sequence>
<accession>A0A8C3AVZ8</accession>
<evidence type="ECO:0000313" key="2">
    <source>
        <dbReference type="Proteomes" id="UP000694565"/>
    </source>
</evidence>